<proteinExistence type="predicted"/>
<reference evidence="2" key="1">
    <citation type="journal article" date="2022" name="bioRxiv">
        <title>Sequencing and chromosome-scale assembly of the giantPleurodeles waltlgenome.</title>
        <authorList>
            <person name="Brown T."/>
            <person name="Elewa A."/>
            <person name="Iarovenko S."/>
            <person name="Subramanian E."/>
            <person name="Araus A.J."/>
            <person name="Petzold A."/>
            <person name="Susuki M."/>
            <person name="Suzuki K.-i.T."/>
            <person name="Hayashi T."/>
            <person name="Toyoda A."/>
            <person name="Oliveira C."/>
            <person name="Osipova E."/>
            <person name="Leigh N.D."/>
            <person name="Simon A."/>
            <person name="Yun M.H."/>
        </authorList>
    </citation>
    <scope>NUCLEOTIDE SEQUENCE</scope>
    <source>
        <strain evidence="2">20211129_DDA</strain>
        <tissue evidence="2">Liver</tissue>
    </source>
</reference>
<keyword evidence="3" id="KW-1185">Reference proteome</keyword>
<feature type="region of interest" description="Disordered" evidence="1">
    <location>
        <begin position="1"/>
        <end position="53"/>
    </location>
</feature>
<dbReference type="EMBL" id="JANPWB010000012">
    <property type="protein sequence ID" value="KAJ1119968.1"/>
    <property type="molecule type" value="Genomic_DNA"/>
</dbReference>
<comment type="caution">
    <text evidence="2">The sequence shown here is derived from an EMBL/GenBank/DDBJ whole genome shotgun (WGS) entry which is preliminary data.</text>
</comment>
<sequence>MRGGTPGRQRRCSGGARRKQEAGLRESSDSSERQRTPSDPRDRQTGSSQEPVINEVQLETIAKWSHIPGFNGQSYCATGWHSGRRRRQIVWESALEERKRHTDSDMDATGDGQP</sequence>
<evidence type="ECO:0000313" key="2">
    <source>
        <dbReference type="EMBL" id="KAJ1119968.1"/>
    </source>
</evidence>
<dbReference type="Proteomes" id="UP001066276">
    <property type="component" value="Chromosome 8"/>
</dbReference>
<accession>A0AAV7P2U0</accession>
<feature type="compositionally biased region" description="Basic and acidic residues" evidence="1">
    <location>
        <begin position="18"/>
        <end position="44"/>
    </location>
</feature>
<protein>
    <submittedName>
        <fullName evidence="2">Uncharacterized protein</fullName>
    </submittedName>
</protein>
<evidence type="ECO:0000256" key="1">
    <source>
        <dbReference type="SAM" id="MobiDB-lite"/>
    </source>
</evidence>
<dbReference type="AlphaFoldDB" id="A0AAV7P2U0"/>
<gene>
    <name evidence="2" type="ORF">NDU88_008151</name>
</gene>
<name>A0AAV7P2U0_PLEWA</name>
<evidence type="ECO:0000313" key="3">
    <source>
        <dbReference type="Proteomes" id="UP001066276"/>
    </source>
</evidence>
<organism evidence="2 3">
    <name type="scientific">Pleurodeles waltl</name>
    <name type="common">Iberian ribbed newt</name>
    <dbReference type="NCBI Taxonomy" id="8319"/>
    <lineage>
        <taxon>Eukaryota</taxon>
        <taxon>Metazoa</taxon>
        <taxon>Chordata</taxon>
        <taxon>Craniata</taxon>
        <taxon>Vertebrata</taxon>
        <taxon>Euteleostomi</taxon>
        <taxon>Amphibia</taxon>
        <taxon>Batrachia</taxon>
        <taxon>Caudata</taxon>
        <taxon>Salamandroidea</taxon>
        <taxon>Salamandridae</taxon>
        <taxon>Pleurodelinae</taxon>
        <taxon>Pleurodeles</taxon>
    </lineage>
</organism>